<dbReference type="AlphaFoldDB" id="A0A7T0Q4Z8"/>
<proteinExistence type="predicted"/>
<sequence length="64" mass="7377">MPIRGIFLFLTDRWKNKTRQDVRIESAGFYPAGDRVSFVGCRIRIFMVVGMTEVDNLNVVIDIV</sequence>
<keyword evidence="1" id="KW-0496">Mitochondrion</keyword>
<name>A0A7T0Q4Z8_9EUKA</name>
<geneLocation type="mitochondrion" evidence="1"/>
<accession>A0A7T0Q4Z8</accession>
<gene>
    <name evidence="1" type="primary">orf79</name>
</gene>
<dbReference type="RefSeq" id="YP_010049294.1">
    <property type="nucleotide sequence ID" value="NC_054363.1"/>
</dbReference>
<dbReference type="EMBL" id="MT843578">
    <property type="protein sequence ID" value="QPL15636.1"/>
    <property type="molecule type" value="Genomic_DNA"/>
</dbReference>
<organism evidence="1">
    <name type="scientific">Pleurostomum flabellatum</name>
    <dbReference type="NCBI Taxonomy" id="405751"/>
    <lineage>
        <taxon>Eukaryota</taxon>
        <taxon>Discoba</taxon>
        <taxon>Heterolobosea</taxon>
        <taxon>Tulamoebidae</taxon>
        <taxon>Pleurostomum</taxon>
    </lineage>
</organism>
<reference evidence="1" key="1">
    <citation type="journal article" date="2021" name="Genome Biol.">
        <title>Evolutionary history of mitochondrial genomes in Discoba, including the extreme halophile Pleurostomum flabellatum (Heterolobosea).</title>
        <authorList>
            <person name="Ettahi K."/>
            <person name="Lhee D.H."/>
            <person name="Sung J.Y."/>
            <person name="Simpson A.G.B."/>
            <person name="Park J.S."/>
            <person name="Yoon H.S."/>
        </authorList>
    </citation>
    <scope>NUCLEOTIDE SEQUENCE</scope>
</reference>
<protein>
    <submittedName>
        <fullName evidence="1">Uncharacterized protein</fullName>
    </submittedName>
</protein>
<evidence type="ECO:0000313" key="1">
    <source>
        <dbReference type="EMBL" id="QPL15636.1"/>
    </source>
</evidence>
<dbReference type="GeneID" id="63660948"/>